<dbReference type="Proteomes" id="UP001161580">
    <property type="component" value="Unassembled WGS sequence"/>
</dbReference>
<name>A0AAE3QEB0_9HYPH</name>
<dbReference type="InterPro" id="IPR036388">
    <property type="entry name" value="WH-like_DNA-bd_sf"/>
</dbReference>
<dbReference type="PRINTS" id="PR00778">
    <property type="entry name" value="HTHARSR"/>
</dbReference>
<evidence type="ECO:0000313" key="6">
    <source>
        <dbReference type="Proteomes" id="UP001161580"/>
    </source>
</evidence>
<dbReference type="SUPFAM" id="SSF46785">
    <property type="entry name" value="Winged helix' DNA-binding domain"/>
    <property type="match status" value="1"/>
</dbReference>
<evidence type="ECO:0000256" key="2">
    <source>
        <dbReference type="ARBA" id="ARBA00023125"/>
    </source>
</evidence>
<proteinExistence type="predicted"/>
<dbReference type="InterPro" id="IPR001845">
    <property type="entry name" value="HTH_ArsR_DNA-bd_dom"/>
</dbReference>
<evidence type="ECO:0000259" key="4">
    <source>
        <dbReference type="PROSITE" id="PS50987"/>
    </source>
</evidence>
<gene>
    <name evidence="5" type="ORF">MRS75_19210</name>
</gene>
<keyword evidence="3" id="KW-0804">Transcription</keyword>
<sequence length="142" mass="14361">MKNATLAVVGHAGPEGSGDAMSNAHGLVALSALGQPTRIEIFRTLLRAEPAGLAAGAIAEAIGCPHNTLSTHLGILARAGLVTAARAGRSIIYRANVDCIRLLIGFLVNDCCNGHPELCDLQAAIQRSSCGCASGEKAGSCG</sequence>
<dbReference type="CDD" id="cd00090">
    <property type="entry name" value="HTH_ARSR"/>
    <property type="match status" value="1"/>
</dbReference>
<dbReference type="InterPro" id="IPR036390">
    <property type="entry name" value="WH_DNA-bd_sf"/>
</dbReference>
<dbReference type="PROSITE" id="PS50987">
    <property type="entry name" value="HTH_ARSR_2"/>
    <property type="match status" value="1"/>
</dbReference>
<dbReference type="GO" id="GO:0003677">
    <property type="term" value="F:DNA binding"/>
    <property type="evidence" value="ECO:0007669"/>
    <property type="project" value="UniProtKB-KW"/>
</dbReference>
<evidence type="ECO:0000256" key="3">
    <source>
        <dbReference type="ARBA" id="ARBA00023163"/>
    </source>
</evidence>
<dbReference type="RefSeq" id="WP_311788044.1">
    <property type="nucleotide sequence ID" value="NZ_JALDYY010000013.1"/>
</dbReference>
<dbReference type="InterPro" id="IPR011991">
    <property type="entry name" value="ArsR-like_HTH"/>
</dbReference>
<dbReference type="Gene3D" id="1.10.10.10">
    <property type="entry name" value="Winged helix-like DNA-binding domain superfamily/Winged helix DNA-binding domain"/>
    <property type="match status" value="1"/>
</dbReference>
<comment type="caution">
    <text evidence="5">The sequence shown here is derived from an EMBL/GenBank/DDBJ whole genome shotgun (WGS) entry which is preliminary data.</text>
</comment>
<dbReference type="GO" id="GO:0003700">
    <property type="term" value="F:DNA-binding transcription factor activity"/>
    <property type="evidence" value="ECO:0007669"/>
    <property type="project" value="InterPro"/>
</dbReference>
<dbReference type="EMBL" id="JALDYZ010000012">
    <property type="protein sequence ID" value="MDI7924197.1"/>
    <property type="molecule type" value="Genomic_DNA"/>
</dbReference>
<dbReference type="InterPro" id="IPR051011">
    <property type="entry name" value="Metal_resp_trans_reg"/>
</dbReference>
<organism evidence="5 6">
    <name type="scientific">Ferirhizobium litorale</name>
    <dbReference type="NCBI Taxonomy" id="2927786"/>
    <lineage>
        <taxon>Bacteria</taxon>
        <taxon>Pseudomonadati</taxon>
        <taxon>Pseudomonadota</taxon>
        <taxon>Alphaproteobacteria</taxon>
        <taxon>Hyphomicrobiales</taxon>
        <taxon>Rhizobiaceae</taxon>
        <taxon>Ferirhizobium</taxon>
    </lineage>
</organism>
<dbReference type="Pfam" id="PF12840">
    <property type="entry name" value="HTH_20"/>
    <property type="match status" value="1"/>
</dbReference>
<dbReference type="NCBIfam" id="NF033788">
    <property type="entry name" value="HTH_metalloreg"/>
    <property type="match status" value="1"/>
</dbReference>
<keyword evidence="6" id="KW-1185">Reference proteome</keyword>
<evidence type="ECO:0000313" key="5">
    <source>
        <dbReference type="EMBL" id="MDI7924197.1"/>
    </source>
</evidence>
<dbReference type="AlphaFoldDB" id="A0AAE3QEB0"/>
<evidence type="ECO:0000256" key="1">
    <source>
        <dbReference type="ARBA" id="ARBA00023015"/>
    </source>
</evidence>
<dbReference type="SMART" id="SM00418">
    <property type="entry name" value="HTH_ARSR"/>
    <property type="match status" value="1"/>
</dbReference>
<accession>A0AAE3QEB0</accession>
<reference evidence="5" key="1">
    <citation type="submission" date="2022-03" db="EMBL/GenBank/DDBJ databases">
        <title>Fererhizobium litorale gen. nov., sp. nov., isolated from sandy sediments of the Sea of Japan seashore.</title>
        <authorList>
            <person name="Romanenko L."/>
            <person name="Kurilenko V."/>
            <person name="Otstavnykh N."/>
            <person name="Svetashev V."/>
            <person name="Tekutyeva L."/>
            <person name="Isaeva M."/>
            <person name="Mikhailov V."/>
        </authorList>
    </citation>
    <scope>NUCLEOTIDE SEQUENCE</scope>
    <source>
        <strain evidence="5">KMM 9576</strain>
    </source>
</reference>
<protein>
    <submittedName>
        <fullName evidence="5">ArsR family transcriptional regulator</fullName>
    </submittedName>
</protein>
<feature type="domain" description="HTH arsR-type" evidence="4">
    <location>
        <begin position="18"/>
        <end position="115"/>
    </location>
</feature>
<keyword evidence="1" id="KW-0805">Transcription regulation</keyword>
<dbReference type="PANTHER" id="PTHR43132:SF2">
    <property type="entry name" value="ARSENICAL RESISTANCE OPERON REPRESSOR ARSR-RELATED"/>
    <property type="match status" value="1"/>
</dbReference>
<dbReference type="PANTHER" id="PTHR43132">
    <property type="entry name" value="ARSENICAL RESISTANCE OPERON REPRESSOR ARSR-RELATED"/>
    <property type="match status" value="1"/>
</dbReference>
<keyword evidence="2" id="KW-0238">DNA-binding</keyword>